<protein>
    <recommendedName>
        <fullName evidence="2">Trehalase</fullName>
        <ecNumber evidence="2">3.2.1.28</ecNumber>
    </recommendedName>
    <alternativeName>
        <fullName evidence="2">Alpha-trehalose glucohydrolase</fullName>
    </alternativeName>
</protein>
<dbReference type="PANTHER" id="PTHR23403:SF1">
    <property type="entry name" value="TREHALASE"/>
    <property type="match status" value="1"/>
</dbReference>
<evidence type="ECO:0000313" key="4">
    <source>
        <dbReference type="EMBL" id="SZX62243.1"/>
    </source>
</evidence>
<sequence>MNSNSSPAGGNATGNAAAVAASPTPNTAAGTAAAGNATATAAANNASNVAAGNAAGSTAGSNATGNTAAGNTAAGNAAPAASPTPYTAAGDAAAAGNATAAAAAAAGNTPAAAAVFPGYPTSGGLLLPQLQPLLLAVQEAHLYNDSKTAVDLVLKNSPADTLAAFQQLAAANSSSNSSGSNSSIDRAALQQFVNEQLDAAGSDLQQCVPPDWQQRPARFLPNLTAAAAAGDANATQLLQFGLDVHALWRVLCRQVSPAVAQHPERHSLLPLPNRTVVPGDRFRETYYWDSYWVVRGLLVSGMTETAAGLVGNLLSMLEAVGHVPNGARIYYLNRSQPPLLSAMVRELYEAAPQADPSLLSRALPLLLREHAYWTTAPKQVTISAANGTTYNLSRYYADWQQPRPESYREDVATAANATNSSSSWPVVQRAAGTTHHAGLQTTKPWARFAPLRLCRQI</sequence>
<dbReference type="Gene3D" id="1.50.10.10">
    <property type="match status" value="1"/>
</dbReference>
<dbReference type="InterPro" id="IPR001661">
    <property type="entry name" value="Glyco_hydro_37"/>
</dbReference>
<keyword evidence="5" id="KW-1185">Reference proteome</keyword>
<dbReference type="AlphaFoldDB" id="A0A383VBB9"/>
<dbReference type="EMBL" id="FNXT01000213">
    <property type="protein sequence ID" value="SZX62243.1"/>
    <property type="molecule type" value="Genomic_DNA"/>
</dbReference>
<dbReference type="Proteomes" id="UP000256970">
    <property type="component" value="Unassembled WGS sequence"/>
</dbReference>
<name>A0A383VBB9_TETOB</name>
<keyword evidence="2" id="KW-0326">Glycosidase</keyword>
<dbReference type="InterPro" id="IPR012341">
    <property type="entry name" value="6hp_glycosidase-like_sf"/>
</dbReference>
<reference evidence="4 5" key="1">
    <citation type="submission" date="2016-10" db="EMBL/GenBank/DDBJ databases">
        <authorList>
            <person name="Cai Z."/>
        </authorList>
    </citation>
    <scope>NUCLEOTIDE SEQUENCE [LARGE SCALE GENOMIC DNA]</scope>
</reference>
<proteinExistence type="inferred from homology"/>
<keyword evidence="2" id="KW-0378">Hydrolase</keyword>
<comment type="similarity">
    <text evidence="1 2">Belongs to the glycosyl hydrolase 37 family.</text>
</comment>
<organism evidence="4 5">
    <name type="scientific">Tetradesmus obliquus</name>
    <name type="common">Green alga</name>
    <name type="synonym">Acutodesmus obliquus</name>
    <dbReference type="NCBI Taxonomy" id="3088"/>
    <lineage>
        <taxon>Eukaryota</taxon>
        <taxon>Viridiplantae</taxon>
        <taxon>Chlorophyta</taxon>
        <taxon>core chlorophytes</taxon>
        <taxon>Chlorophyceae</taxon>
        <taxon>CS clade</taxon>
        <taxon>Sphaeropleales</taxon>
        <taxon>Scenedesmaceae</taxon>
        <taxon>Tetradesmus</taxon>
    </lineage>
</organism>
<dbReference type="Pfam" id="PF01204">
    <property type="entry name" value="Trehalase"/>
    <property type="match status" value="1"/>
</dbReference>
<dbReference type="PANTHER" id="PTHR23403">
    <property type="entry name" value="TREHALASE"/>
    <property type="match status" value="1"/>
</dbReference>
<dbReference type="SUPFAM" id="SSF48208">
    <property type="entry name" value="Six-hairpin glycosidases"/>
    <property type="match status" value="1"/>
</dbReference>
<dbReference type="GO" id="GO:0004555">
    <property type="term" value="F:alpha,alpha-trehalase activity"/>
    <property type="evidence" value="ECO:0007669"/>
    <property type="project" value="UniProtKB-EC"/>
</dbReference>
<evidence type="ECO:0000256" key="2">
    <source>
        <dbReference type="RuleBase" id="RU361180"/>
    </source>
</evidence>
<evidence type="ECO:0000313" key="5">
    <source>
        <dbReference type="Proteomes" id="UP000256970"/>
    </source>
</evidence>
<gene>
    <name evidence="4" type="ORF">BQ4739_LOCUS2845</name>
</gene>
<accession>A0A383VBB9</accession>
<comment type="catalytic activity">
    <reaction evidence="2">
        <text>alpha,alpha-trehalose + H2O = alpha-D-glucose + beta-D-glucose</text>
        <dbReference type="Rhea" id="RHEA:32675"/>
        <dbReference type="ChEBI" id="CHEBI:15377"/>
        <dbReference type="ChEBI" id="CHEBI:15903"/>
        <dbReference type="ChEBI" id="CHEBI:16551"/>
        <dbReference type="ChEBI" id="CHEBI:17925"/>
        <dbReference type="EC" id="3.2.1.28"/>
    </reaction>
</comment>
<evidence type="ECO:0000256" key="3">
    <source>
        <dbReference type="SAM" id="MobiDB-lite"/>
    </source>
</evidence>
<evidence type="ECO:0000256" key="1">
    <source>
        <dbReference type="ARBA" id="ARBA00005615"/>
    </source>
</evidence>
<dbReference type="PRINTS" id="PR00744">
    <property type="entry name" value="GLHYDRLASE37"/>
</dbReference>
<dbReference type="EC" id="3.2.1.28" evidence="2"/>
<dbReference type="GO" id="GO:0005993">
    <property type="term" value="P:trehalose catabolic process"/>
    <property type="evidence" value="ECO:0007669"/>
    <property type="project" value="TreeGrafter"/>
</dbReference>
<dbReference type="InterPro" id="IPR008928">
    <property type="entry name" value="6-hairpin_glycosidase_sf"/>
</dbReference>
<feature type="region of interest" description="Disordered" evidence="3">
    <location>
        <begin position="1"/>
        <end position="33"/>
    </location>
</feature>
<dbReference type="STRING" id="3088.A0A383VBB9"/>